<dbReference type="InterPro" id="IPR013320">
    <property type="entry name" value="ConA-like_dom_sf"/>
</dbReference>
<keyword evidence="4" id="KW-0732">Signal</keyword>
<evidence type="ECO:0000256" key="4">
    <source>
        <dbReference type="ARBA" id="ARBA00022729"/>
    </source>
</evidence>
<reference evidence="10 11" key="1">
    <citation type="journal article" date="2013" name="Nat. Commun.">
        <title>Genome analysis reveals insights into physiology and longevity of the Brandt's bat Myotis brandtii.</title>
        <authorList>
            <person name="Seim I."/>
            <person name="Fang X."/>
            <person name="Xiong Z."/>
            <person name="Lobanov A.V."/>
            <person name="Huang Z."/>
            <person name="Ma S."/>
            <person name="Feng Y."/>
            <person name="Turanov A.A."/>
            <person name="Zhu Y."/>
            <person name="Lenz T.L."/>
            <person name="Gerashchenko M.V."/>
            <person name="Fan D."/>
            <person name="Hee Yim S."/>
            <person name="Yao X."/>
            <person name="Jordan D."/>
            <person name="Xiong Y."/>
            <person name="Ma Y."/>
            <person name="Lyapunov A.N."/>
            <person name="Chen G."/>
            <person name="Kulakova O.I."/>
            <person name="Sun Y."/>
            <person name="Lee S.G."/>
            <person name="Bronson R.T."/>
            <person name="Moskalev A.A."/>
            <person name="Sunyaev S.R."/>
            <person name="Zhang G."/>
            <person name="Krogh A."/>
            <person name="Wang J."/>
            <person name="Gladyshev V.N."/>
        </authorList>
    </citation>
    <scope>NUCLEOTIDE SEQUENCE [LARGE SCALE GENOMIC DNA]</scope>
</reference>
<evidence type="ECO:0000313" key="11">
    <source>
        <dbReference type="Proteomes" id="UP000052978"/>
    </source>
</evidence>
<dbReference type="SMART" id="SM00210">
    <property type="entry name" value="TSPN"/>
    <property type="match status" value="1"/>
</dbReference>
<dbReference type="PANTHER" id="PTHR24637:SF421">
    <property type="entry name" value="CUTICLE COLLAGEN DPY-2"/>
    <property type="match status" value="1"/>
</dbReference>
<keyword evidence="5" id="KW-0677">Repeat</keyword>
<proteinExistence type="predicted"/>
<evidence type="ECO:0000256" key="7">
    <source>
        <dbReference type="ARBA" id="ARBA00023180"/>
    </source>
</evidence>
<keyword evidence="6 10" id="KW-0176">Collagen</keyword>
<comment type="subcellular location">
    <subcellularLocation>
        <location evidence="1">Secreted</location>
        <location evidence="1">Extracellular space</location>
        <location evidence="1">Extracellular matrix</location>
    </subcellularLocation>
</comment>
<evidence type="ECO:0000256" key="3">
    <source>
        <dbReference type="ARBA" id="ARBA00022530"/>
    </source>
</evidence>
<evidence type="ECO:0000256" key="1">
    <source>
        <dbReference type="ARBA" id="ARBA00004498"/>
    </source>
</evidence>
<evidence type="ECO:0000313" key="10">
    <source>
        <dbReference type="EMBL" id="EPQ19755.1"/>
    </source>
</evidence>
<dbReference type="Pfam" id="PF01391">
    <property type="entry name" value="Collagen"/>
    <property type="match status" value="1"/>
</dbReference>
<dbReference type="InterPro" id="IPR008160">
    <property type="entry name" value="Collagen"/>
</dbReference>
<organism evidence="10 11">
    <name type="scientific">Myotis brandtii</name>
    <name type="common">Brandt's bat</name>
    <dbReference type="NCBI Taxonomy" id="109478"/>
    <lineage>
        <taxon>Eukaryota</taxon>
        <taxon>Metazoa</taxon>
        <taxon>Chordata</taxon>
        <taxon>Craniata</taxon>
        <taxon>Vertebrata</taxon>
        <taxon>Euteleostomi</taxon>
        <taxon>Mammalia</taxon>
        <taxon>Eutheria</taxon>
        <taxon>Laurasiatheria</taxon>
        <taxon>Chiroptera</taxon>
        <taxon>Yangochiroptera</taxon>
        <taxon>Vespertilionidae</taxon>
        <taxon>Myotis</taxon>
    </lineage>
</organism>
<keyword evidence="2" id="KW-0964">Secreted</keyword>
<dbReference type="AlphaFoldDB" id="S7NSF0"/>
<keyword evidence="3" id="KW-0272">Extracellular matrix</keyword>
<keyword evidence="11" id="KW-1185">Reference proteome</keyword>
<feature type="region of interest" description="Disordered" evidence="8">
    <location>
        <begin position="536"/>
        <end position="575"/>
    </location>
</feature>
<protein>
    <submittedName>
        <fullName evidence="10">Collagen alpha-1(XXIV) chain</fullName>
    </submittedName>
</protein>
<dbReference type="Proteomes" id="UP000052978">
    <property type="component" value="Unassembled WGS sequence"/>
</dbReference>
<dbReference type="FunFam" id="2.60.120.200:FF:000085">
    <property type="entry name" value="collagen alpha-1(XXVII) chain isoform X1"/>
    <property type="match status" value="1"/>
</dbReference>
<dbReference type="SUPFAM" id="SSF49899">
    <property type="entry name" value="Concanavalin A-like lectins/glucanases"/>
    <property type="match status" value="1"/>
</dbReference>
<sequence length="592" mass="64813">MITPEKRRKRLLLRDGIVPCQYSSGMETCIDILHQLGLGGKDVRHSSSVTATPSSSTPLPQGVHITESGVILTNDAYIESPLRKILPVHLEQPFTILIGLQSHKVNNAFLFSIRNKNRLQLGVQLLPKKVVVHLGGKQSIFFNYSVHDERWHSFAITIRNQLVSMFVQCGKKSFSRETLLELQTLDSNSVFTLGSMNNDSVHFEGIVCQLDIIPAAEASANYCRYVKQQCRPGTSLLHTTIGPAKILENAALAKPFGEHILSGDTLTKGTNTPNIINNESAMAYKQQEHQTSRSQLTSLHPGNVSAVDRESHGIQDKEIITEEHTQTNLSLSMTHHLLSEARINTQEKFSSLSNVSSNLTQHNDRVTEPILFEKISSILPYKKQGTVINGKKAITANLQTNELMELQQILNTTLYRVTDEPSVDNHLDLRTESEIDPDATYPIENSYETELYDYYYYDEDLNTMLKMENLRGPKGDTGPPGLKGYPGLPGLRGEQGIPGFTGNIGSPGYPGRQGVPGIRGKKGLKGRQGSVGLVGPIGPSGIPGPKGLSGNKGVPGIKGDKGEQGVAGEPGEPGYPGDKAIKYLLNVLYAQH</sequence>
<dbReference type="InterPro" id="IPR048287">
    <property type="entry name" value="TSPN-like_N"/>
</dbReference>
<feature type="compositionally biased region" description="Low complexity" evidence="8">
    <location>
        <begin position="536"/>
        <end position="549"/>
    </location>
</feature>
<evidence type="ECO:0000256" key="2">
    <source>
        <dbReference type="ARBA" id="ARBA00022525"/>
    </source>
</evidence>
<accession>S7NSF0</accession>
<name>S7NSF0_MYOBR</name>
<evidence type="ECO:0000256" key="6">
    <source>
        <dbReference type="ARBA" id="ARBA00023119"/>
    </source>
</evidence>
<dbReference type="Gene3D" id="2.60.120.200">
    <property type="match status" value="1"/>
</dbReference>
<dbReference type="PANTHER" id="PTHR24637">
    <property type="entry name" value="COLLAGEN"/>
    <property type="match status" value="1"/>
</dbReference>
<evidence type="ECO:0000256" key="8">
    <source>
        <dbReference type="SAM" id="MobiDB-lite"/>
    </source>
</evidence>
<feature type="domain" description="Thrombospondin-like N-terminal" evidence="9">
    <location>
        <begin position="56"/>
        <end position="216"/>
    </location>
</feature>
<evidence type="ECO:0000256" key="5">
    <source>
        <dbReference type="ARBA" id="ARBA00022737"/>
    </source>
</evidence>
<keyword evidence="7" id="KW-0325">Glycoprotein</keyword>
<dbReference type="EMBL" id="KE164728">
    <property type="protein sequence ID" value="EPQ19755.1"/>
    <property type="molecule type" value="Genomic_DNA"/>
</dbReference>
<dbReference type="GO" id="GO:0005581">
    <property type="term" value="C:collagen trimer"/>
    <property type="evidence" value="ECO:0007669"/>
    <property type="project" value="UniProtKB-KW"/>
</dbReference>
<gene>
    <name evidence="10" type="ORF">D623_10003843</name>
</gene>
<evidence type="ECO:0000259" key="9">
    <source>
        <dbReference type="SMART" id="SM00210"/>
    </source>
</evidence>